<gene>
    <name evidence="2" type="ORF">RhiirC2_788927</name>
</gene>
<organism evidence="2 3">
    <name type="scientific">Rhizophagus irregularis</name>
    <dbReference type="NCBI Taxonomy" id="588596"/>
    <lineage>
        <taxon>Eukaryota</taxon>
        <taxon>Fungi</taxon>
        <taxon>Fungi incertae sedis</taxon>
        <taxon>Mucoromycota</taxon>
        <taxon>Glomeromycotina</taxon>
        <taxon>Glomeromycetes</taxon>
        <taxon>Glomerales</taxon>
        <taxon>Glomeraceae</taxon>
        <taxon>Rhizophagus</taxon>
    </lineage>
</organism>
<proteinExistence type="predicted"/>
<reference evidence="2 3" key="1">
    <citation type="submission" date="2016-04" db="EMBL/GenBank/DDBJ databases">
        <title>Genome analyses suggest a sexual origin of heterokaryosis in a supposedly ancient asexual fungus.</title>
        <authorList>
            <person name="Ropars J."/>
            <person name="Sedzielewska K."/>
            <person name="Noel J."/>
            <person name="Charron P."/>
            <person name="Farinelli L."/>
            <person name="Marton T."/>
            <person name="Kruger M."/>
            <person name="Pelin A."/>
            <person name="Brachmann A."/>
            <person name="Corradi N."/>
        </authorList>
    </citation>
    <scope>NUCLEOTIDE SEQUENCE [LARGE SCALE GENOMIC DNA]</scope>
    <source>
        <strain evidence="2 3">C2</strain>
    </source>
</reference>
<dbReference type="VEuPathDB" id="FungiDB:FUN_011599"/>
<dbReference type="VEuPathDB" id="FungiDB:RhiirA1_466131"/>
<sequence>MFLQAPYSEKVFLSHPGCIHGTCLGEFRWEDPAPVPPEKTEPSEPPELEAELEAESEGDSDYDTANEGETPDSESDSENDLCVDHLVIIPETYQYREDPLAMFEDIEDQIIGRFHNPRIDQDIAFPSEILDTICQDRIDQTVSRQYHEILDKIDEMERNQHSGWIYEYGIKIFLEISAYQPFRGRSHFALPKIWAKPQLGIINPQNTDERCFEACLKAYLASEEARRQGTRARNLHDVGRL</sequence>
<feature type="region of interest" description="Disordered" evidence="1">
    <location>
        <begin position="29"/>
        <end position="80"/>
    </location>
</feature>
<comment type="caution">
    <text evidence="2">The sequence shown here is derived from an EMBL/GenBank/DDBJ whole genome shotgun (WGS) entry which is preliminary data.</text>
</comment>
<name>A0A2N1MP83_9GLOM</name>
<dbReference type="VEuPathDB" id="FungiDB:RhiirFUN_012888"/>
<evidence type="ECO:0000256" key="1">
    <source>
        <dbReference type="SAM" id="MobiDB-lite"/>
    </source>
</evidence>
<dbReference type="VEuPathDB" id="FungiDB:FUN_011598"/>
<dbReference type="AlphaFoldDB" id="A0A2N1MP83"/>
<evidence type="ECO:0000313" key="3">
    <source>
        <dbReference type="Proteomes" id="UP000233469"/>
    </source>
</evidence>
<evidence type="ECO:0000313" key="2">
    <source>
        <dbReference type="EMBL" id="PKK63416.1"/>
    </source>
</evidence>
<reference evidence="2 3" key="2">
    <citation type="submission" date="2017-10" db="EMBL/GenBank/DDBJ databases">
        <title>Extensive intraspecific genome diversity in a model arbuscular mycorrhizal fungus.</title>
        <authorList>
            <person name="Chen E.C.H."/>
            <person name="Morin E."/>
            <person name="Baudet D."/>
            <person name="Noel J."/>
            <person name="Ndikumana S."/>
            <person name="Charron P."/>
            <person name="St-Onge C."/>
            <person name="Giorgi J."/>
            <person name="Grigoriev I.V."/>
            <person name="Roux C."/>
            <person name="Martin F.M."/>
            <person name="Corradi N."/>
        </authorList>
    </citation>
    <scope>NUCLEOTIDE SEQUENCE [LARGE SCALE GENOMIC DNA]</scope>
    <source>
        <strain evidence="2 3">C2</strain>
    </source>
</reference>
<accession>A0A2N1MP83</accession>
<dbReference type="Proteomes" id="UP000233469">
    <property type="component" value="Unassembled WGS sequence"/>
</dbReference>
<feature type="compositionally biased region" description="Acidic residues" evidence="1">
    <location>
        <begin position="44"/>
        <end position="80"/>
    </location>
</feature>
<protein>
    <submittedName>
        <fullName evidence="2">Uncharacterized protein</fullName>
    </submittedName>
</protein>
<dbReference type="EMBL" id="LLXL01001658">
    <property type="protein sequence ID" value="PKK63416.1"/>
    <property type="molecule type" value="Genomic_DNA"/>
</dbReference>